<gene>
    <name evidence="1" type="ORF">IEC338SC_3094</name>
</gene>
<name>A0AB33BBK4_ACIPI</name>
<dbReference type="Proteomes" id="UP000076152">
    <property type="component" value="Chromosome"/>
</dbReference>
<organism evidence="1 2">
    <name type="scientific">Acinetobacter pittii</name>
    <name type="common">Acinetobacter genomosp. 3</name>
    <dbReference type="NCBI Taxonomy" id="48296"/>
    <lineage>
        <taxon>Bacteria</taxon>
        <taxon>Pseudomonadati</taxon>
        <taxon>Pseudomonadota</taxon>
        <taxon>Gammaproteobacteria</taxon>
        <taxon>Moraxellales</taxon>
        <taxon>Moraxellaceae</taxon>
        <taxon>Acinetobacter</taxon>
        <taxon>Acinetobacter calcoaceticus/baumannii complex</taxon>
    </lineage>
</organism>
<reference evidence="1 2" key="1">
    <citation type="submission" date="2016-04" db="EMBL/GenBank/DDBJ databases">
        <title>Complete genome sequencing of OXA-72 bearing Acinetobacter pittii strain IEC338SC.</title>
        <authorList>
            <person name="Brasiliense D.M."/>
            <person name="Lima K.V."/>
            <person name="Souza C.O."/>
            <person name="Dutra L.G."/>
            <person name="Mamizuka E.M."/>
            <person name="Perez-Chaparro P.J."/>
            <person name="McCulloch J.A."/>
        </authorList>
    </citation>
    <scope>NUCLEOTIDE SEQUENCE [LARGE SCALE GENOMIC DNA]</scope>
    <source>
        <strain evidence="1 2">IEC338SC</strain>
    </source>
</reference>
<accession>A0AB33BBK4</accession>
<sequence>MSNSLNLSERQLQVLQCVKDAKAEGKRPYTRGVVNRMKAKGFEISDRQAAYDLGVIINTDGTGVYSVRYGSGKTLWIYEEPLVKEPSHG</sequence>
<protein>
    <submittedName>
        <fullName evidence="1">Uncharacterized protein</fullName>
    </submittedName>
</protein>
<proteinExistence type="predicted"/>
<dbReference type="RefSeq" id="WP_063099302.1">
    <property type="nucleotide sequence ID" value="NZ_CP015145.1"/>
</dbReference>
<evidence type="ECO:0000313" key="2">
    <source>
        <dbReference type="Proteomes" id="UP000076152"/>
    </source>
</evidence>
<dbReference type="EMBL" id="CP015145">
    <property type="protein sequence ID" value="AMX20208.1"/>
    <property type="molecule type" value="Genomic_DNA"/>
</dbReference>
<evidence type="ECO:0000313" key="1">
    <source>
        <dbReference type="EMBL" id="AMX20208.1"/>
    </source>
</evidence>
<dbReference type="AlphaFoldDB" id="A0AB33BBK4"/>